<accession>A0AAV7SMX6</accession>
<evidence type="ECO:0000313" key="3">
    <source>
        <dbReference type="Proteomes" id="UP001066276"/>
    </source>
</evidence>
<comment type="caution">
    <text evidence="2">The sequence shown here is derived from an EMBL/GenBank/DDBJ whole genome shotgun (WGS) entry which is preliminary data.</text>
</comment>
<evidence type="ECO:0000256" key="1">
    <source>
        <dbReference type="SAM" id="MobiDB-lite"/>
    </source>
</evidence>
<feature type="compositionally biased region" description="Basic and acidic residues" evidence="1">
    <location>
        <begin position="62"/>
        <end position="74"/>
    </location>
</feature>
<proteinExistence type="predicted"/>
<dbReference type="AlphaFoldDB" id="A0AAV7SMX6"/>
<sequence>MLGPVTGLLNPLRLPHDWADREVPQGHFSKCPLLRRNKRKLEGDACGVGVERVKEEDAEERGEEKGADGEKVEDGYTEATGRGQAAGEDKKETAEGYAPTEMHEESSERVQPWNPTTCHVTWRDVAGAGDVRCVREERDKEEDAEERSEGEDGEEEEDGYTEAAGRGRAAREDKEETAEGYGPTEAHEESSERVQPWNLTTCHVSGGTWLEQVRARIWALSIYWAQIKELAGTIEKDKDKGKVGITYNIDLSER</sequence>
<evidence type="ECO:0000313" key="2">
    <source>
        <dbReference type="EMBL" id="KAJ1165449.1"/>
    </source>
</evidence>
<dbReference type="EMBL" id="JANPWB010000008">
    <property type="protein sequence ID" value="KAJ1165449.1"/>
    <property type="molecule type" value="Genomic_DNA"/>
</dbReference>
<protein>
    <submittedName>
        <fullName evidence="2">Uncharacterized protein</fullName>
    </submittedName>
</protein>
<organism evidence="2 3">
    <name type="scientific">Pleurodeles waltl</name>
    <name type="common">Iberian ribbed newt</name>
    <dbReference type="NCBI Taxonomy" id="8319"/>
    <lineage>
        <taxon>Eukaryota</taxon>
        <taxon>Metazoa</taxon>
        <taxon>Chordata</taxon>
        <taxon>Craniata</taxon>
        <taxon>Vertebrata</taxon>
        <taxon>Euteleostomi</taxon>
        <taxon>Amphibia</taxon>
        <taxon>Batrachia</taxon>
        <taxon>Caudata</taxon>
        <taxon>Salamandroidea</taxon>
        <taxon>Salamandridae</taxon>
        <taxon>Pleurodelinae</taxon>
        <taxon>Pleurodeles</taxon>
    </lineage>
</organism>
<feature type="compositionally biased region" description="Acidic residues" evidence="1">
    <location>
        <begin position="139"/>
        <end position="160"/>
    </location>
</feature>
<keyword evidence="3" id="KW-1185">Reference proteome</keyword>
<reference evidence="2" key="1">
    <citation type="journal article" date="2022" name="bioRxiv">
        <title>Sequencing and chromosome-scale assembly of the giantPleurodeles waltlgenome.</title>
        <authorList>
            <person name="Brown T."/>
            <person name="Elewa A."/>
            <person name="Iarovenko S."/>
            <person name="Subramanian E."/>
            <person name="Araus A.J."/>
            <person name="Petzold A."/>
            <person name="Susuki M."/>
            <person name="Suzuki K.-i.T."/>
            <person name="Hayashi T."/>
            <person name="Toyoda A."/>
            <person name="Oliveira C."/>
            <person name="Osipova E."/>
            <person name="Leigh N.D."/>
            <person name="Simon A."/>
            <person name="Yun M.H."/>
        </authorList>
    </citation>
    <scope>NUCLEOTIDE SEQUENCE</scope>
    <source>
        <strain evidence="2">20211129_DDA</strain>
        <tissue evidence="2">Liver</tissue>
    </source>
</reference>
<dbReference type="Proteomes" id="UP001066276">
    <property type="component" value="Chromosome 4_2"/>
</dbReference>
<gene>
    <name evidence="2" type="ORF">NDU88_005877</name>
</gene>
<feature type="region of interest" description="Disordered" evidence="1">
    <location>
        <begin position="133"/>
        <end position="194"/>
    </location>
</feature>
<feature type="region of interest" description="Disordered" evidence="1">
    <location>
        <begin position="50"/>
        <end position="114"/>
    </location>
</feature>
<name>A0AAV7SMX6_PLEWA</name>